<sequence>MILSNDSNTLSKVSRVPNLIHQQTVDFFHERPMAAVELLREVAGIEPPQFTKATAEAVDATQLTPVEYRADAVVVLRDGSGTARLAVIVEVQLRHDADKRFSWPVYVAALRARLKCDTALLVICLNRAVGRWCEQPISMGPSGTVTPVAIHSDRLPLITDPGEARRHPELAVLSAAMNGEHPDIDKGLEVMLEGLNELDRKDLQLYLSYVFGLVPTVVGERLKELLMTASADYEKVIGARYFSEWVNKGLEQGLEQGREQGLEQGREQGLEQGREQGRAEGEIEAILTVLDARGLDIPSEARERISRCSDLHLLEKWIRRAVTVTSVDELFL</sequence>
<reference evidence="3" key="1">
    <citation type="submission" date="2017-01" db="EMBL/GenBank/DDBJ databases">
        <authorList>
            <person name="Varghese N."/>
            <person name="Submissions S."/>
        </authorList>
    </citation>
    <scope>NUCLEOTIDE SEQUENCE [LARGE SCALE GENOMIC DNA]</scope>
    <source>
        <strain evidence="3">ATCC 12950</strain>
    </source>
</reference>
<evidence type="ECO:0008006" key="4">
    <source>
        <dbReference type="Google" id="ProtNLM"/>
    </source>
</evidence>
<dbReference type="AlphaFoldDB" id="A0A1N6TW40"/>
<evidence type="ECO:0000313" key="2">
    <source>
        <dbReference type="EMBL" id="SIQ57542.1"/>
    </source>
</evidence>
<name>A0A1N6TW40_9ACTN</name>
<feature type="region of interest" description="Disordered" evidence="1">
    <location>
        <begin position="256"/>
        <end position="278"/>
    </location>
</feature>
<dbReference type="Proteomes" id="UP000186096">
    <property type="component" value="Unassembled WGS sequence"/>
</dbReference>
<keyword evidence="3" id="KW-1185">Reference proteome</keyword>
<protein>
    <recommendedName>
        <fullName evidence="4">Transposase (putative) YhgA-like domain-containing protein</fullName>
    </recommendedName>
</protein>
<dbReference type="PANTHER" id="PTHR34613:SF1">
    <property type="entry name" value="SLL6017 PROTEIN"/>
    <property type="match status" value="1"/>
</dbReference>
<proteinExistence type="predicted"/>
<accession>A0A1N6TW40</accession>
<dbReference type="EMBL" id="FTNI01000002">
    <property type="protein sequence ID" value="SIQ57542.1"/>
    <property type="molecule type" value="Genomic_DNA"/>
</dbReference>
<dbReference type="PANTHER" id="PTHR34613">
    <property type="entry name" value="SLL0800 PROTEIN"/>
    <property type="match status" value="1"/>
</dbReference>
<organism evidence="2 3">
    <name type="scientific">Microbispora rosea</name>
    <dbReference type="NCBI Taxonomy" id="58117"/>
    <lineage>
        <taxon>Bacteria</taxon>
        <taxon>Bacillati</taxon>
        <taxon>Actinomycetota</taxon>
        <taxon>Actinomycetes</taxon>
        <taxon>Streptosporangiales</taxon>
        <taxon>Streptosporangiaceae</taxon>
        <taxon>Microbispora</taxon>
    </lineage>
</organism>
<evidence type="ECO:0000313" key="3">
    <source>
        <dbReference type="Proteomes" id="UP000186096"/>
    </source>
</evidence>
<evidence type="ECO:0000256" key="1">
    <source>
        <dbReference type="SAM" id="MobiDB-lite"/>
    </source>
</evidence>
<gene>
    <name evidence="2" type="ORF">SAMN05421833_102500</name>
</gene>
<dbReference type="STRING" id="58117.SAMN05421833_102500"/>